<keyword evidence="4" id="KW-1003">Cell membrane</keyword>
<proteinExistence type="inferred from homology"/>
<dbReference type="Gene3D" id="3.40.50.300">
    <property type="entry name" value="P-loop containing nucleotide triphosphate hydrolases"/>
    <property type="match status" value="1"/>
</dbReference>
<dbReference type="AlphaFoldDB" id="B7GIJ3"/>
<protein>
    <submittedName>
        <fullName evidence="9">ABC-type dipeptide/oligopeptide/nickel transport system, ATPase component</fullName>
    </submittedName>
</protein>
<dbReference type="InterPro" id="IPR003439">
    <property type="entry name" value="ABC_transporter-like_ATP-bd"/>
</dbReference>
<dbReference type="Proteomes" id="UP000000742">
    <property type="component" value="Chromosome"/>
</dbReference>
<dbReference type="InterPro" id="IPR027417">
    <property type="entry name" value="P-loop_NTPase"/>
</dbReference>
<evidence type="ECO:0000313" key="10">
    <source>
        <dbReference type="Proteomes" id="UP000000742"/>
    </source>
</evidence>
<keyword evidence="3" id="KW-0813">Transport</keyword>
<dbReference type="GO" id="GO:0016887">
    <property type="term" value="F:ATP hydrolysis activity"/>
    <property type="evidence" value="ECO:0007669"/>
    <property type="project" value="InterPro"/>
</dbReference>
<dbReference type="PROSITE" id="PS50893">
    <property type="entry name" value="ABC_TRANSPORTER_2"/>
    <property type="match status" value="1"/>
</dbReference>
<feature type="domain" description="ABC transporter" evidence="8">
    <location>
        <begin position="29"/>
        <end position="280"/>
    </location>
</feature>
<reference evidence="9 10" key="1">
    <citation type="journal article" date="2008" name="Genome Biol.">
        <title>Encapsulated in silica: genome, proteome and physiology of the thermophilic bacterium Anoxybacillus flavithermus WK1.</title>
        <authorList>
            <person name="Saw J.H."/>
            <person name="Mountain B.W."/>
            <person name="Feng L."/>
            <person name="Omelchenko M.V."/>
            <person name="Hou S."/>
            <person name="Saito J.A."/>
            <person name="Stott M.B."/>
            <person name="Li D."/>
            <person name="Zhao G."/>
            <person name="Wu J."/>
            <person name="Galperin M.Y."/>
            <person name="Koonin E.V."/>
            <person name="Makarova K.S."/>
            <person name="Wolf Y.I."/>
            <person name="Rigden D.J."/>
            <person name="Dunfield P.F."/>
            <person name="Wang L."/>
            <person name="Alam M."/>
        </authorList>
    </citation>
    <scope>NUCLEOTIDE SEQUENCE [LARGE SCALE GENOMIC DNA]</scope>
    <source>
        <strain evidence="10">DSM 21510 / WK1</strain>
    </source>
</reference>
<dbReference type="InterPro" id="IPR013563">
    <property type="entry name" value="Oligopep_ABC_C"/>
</dbReference>
<dbReference type="InterPro" id="IPR017871">
    <property type="entry name" value="ABC_transporter-like_CS"/>
</dbReference>
<sequence length="359" mass="40411">MKRNIKNYFKNINFLYIKGVASVGDEAILRVKSLKTCFFTDEGEVPAVDGVDFYINKGEILGIVGESGCGKSVTSLSIMGLLPKGIGKITDGEIWFKDENIALASEKRMKEIRGNEIAMIFQEPMTSLNPLFTIGNQMIEAIRIHQNISKAEARKRAIDMLKLVGLPRAEEMIDEYPHQLSGGMRQRVMIAMAMVCNPSLLIADEPTTALDVTIQAQILHLMKQLNEQFGTAIMMITHDLGVVAEMCHRVVVMYAGKIIEEGDVQTIFRHPKHPYTIGLIRSVPDIRERKERLYSIPGSVPKPGSIKYGCRFAARCEQAFERCFSENPDLYEVEQGHRARCFLYAKEEHAIHERTVTTS</sequence>
<dbReference type="GO" id="GO:0005886">
    <property type="term" value="C:plasma membrane"/>
    <property type="evidence" value="ECO:0007669"/>
    <property type="project" value="UniProtKB-SubCell"/>
</dbReference>
<evidence type="ECO:0000256" key="4">
    <source>
        <dbReference type="ARBA" id="ARBA00022475"/>
    </source>
</evidence>
<dbReference type="Pfam" id="PF08352">
    <property type="entry name" value="oligo_HPY"/>
    <property type="match status" value="1"/>
</dbReference>
<evidence type="ECO:0000256" key="3">
    <source>
        <dbReference type="ARBA" id="ARBA00022448"/>
    </source>
</evidence>
<dbReference type="eggNOG" id="COG0444">
    <property type="taxonomic scope" value="Bacteria"/>
</dbReference>
<dbReference type="SUPFAM" id="SSF52540">
    <property type="entry name" value="P-loop containing nucleoside triphosphate hydrolases"/>
    <property type="match status" value="1"/>
</dbReference>
<comment type="subcellular location">
    <subcellularLocation>
        <location evidence="1">Cell membrane</location>
        <topology evidence="1">Peripheral membrane protein</topology>
    </subcellularLocation>
</comment>
<dbReference type="PROSITE" id="PS00211">
    <property type="entry name" value="ABC_TRANSPORTER_1"/>
    <property type="match status" value="1"/>
</dbReference>
<dbReference type="PANTHER" id="PTHR43297">
    <property type="entry name" value="OLIGOPEPTIDE TRANSPORT ATP-BINDING PROTEIN APPD"/>
    <property type="match status" value="1"/>
</dbReference>
<dbReference type="EMBL" id="CP000922">
    <property type="protein sequence ID" value="ACJ32740.1"/>
    <property type="molecule type" value="Genomic_DNA"/>
</dbReference>
<evidence type="ECO:0000313" key="9">
    <source>
        <dbReference type="EMBL" id="ACJ32740.1"/>
    </source>
</evidence>
<dbReference type="NCBIfam" id="TIGR01727">
    <property type="entry name" value="oligo_HPY"/>
    <property type="match status" value="1"/>
</dbReference>
<dbReference type="SMART" id="SM00382">
    <property type="entry name" value="AAA"/>
    <property type="match status" value="1"/>
</dbReference>
<evidence type="ECO:0000256" key="1">
    <source>
        <dbReference type="ARBA" id="ARBA00004202"/>
    </source>
</evidence>
<dbReference type="STRING" id="491915.Aflv_0356"/>
<dbReference type="CDD" id="cd03257">
    <property type="entry name" value="ABC_NikE_OppD_transporters"/>
    <property type="match status" value="1"/>
</dbReference>
<dbReference type="InterPro" id="IPR050388">
    <property type="entry name" value="ABC_Ni/Peptide_Import"/>
</dbReference>
<evidence type="ECO:0000256" key="2">
    <source>
        <dbReference type="ARBA" id="ARBA00005417"/>
    </source>
</evidence>
<dbReference type="GO" id="GO:0005524">
    <property type="term" value="F:ATP binding"/>
    <property type="evidence" value="ECO:0007669"/>
    <property type="project" value="UniProtKB-KW"/>
</dbReference>
<dbReference type="InterPro" id="IPR003593">
    <property type="entry name" value="AAA+_ATPase"/>
</dbReference>
<keyword evidence="7" id="KW-0472">Membrane</keyword>
<dbReference type="GO" id="GO:0015833">
    <property type="term" value="P:peptide transport"/>
    <property type="evidence" value="ECO:0007669"/>
    <property type="project" value="InterPro"/>
</dbReference>
<name>B7GIJ3_ANOFW</name>
<comment type="similarity">
    <text evidence="2">Belongs to the ABC transporter superfamily.</text>
</comment>
<dbReference type="PANTHER" id="PTHR43297:SF2">
    <property type="entry name" value="DIPEPTIDE TRANSPORT ATP-BINDING PROTEIN DPPD"/>
    <property type="match status" value="1"/>
</dbReference>
<evidence type="ECO:0000256" key="5">
    <source>
        <dbReference type="ARBA" id="ARBA00022741"/>
    </source>
</evidence>
<evidence type="ECO:0000256" key="6">
    <source>
        <dbReference type="ARBA" id="ARBA00022840"/>
    </source>
</evidence>
<organism evidence="9 10">
    <name type="scientific">Anoxybacillus flavithermus (strain DSM 21510 / WK1)</name>
    <dbReference type="NCBI Taxonomy" id="491915"/>
    <lineage>
        <taxon>Bacteria</taxon>
        <taxon>Bacillati</taxon>
        <taxon>Bacillota</taxon>
        <taxon>Bacilli</taxon>
        <taxon>Bacillales</taxon>
        <taxon>Anoxybacillaceae</taxon>
        <taxon>Anoxybacillus</taxon>
    </lineage>
</organism>
<keyword evidence="5" id="KW-0547">Nucleotide-binding</keyword>
<gene>
    <name evidence="9" type="primary">appD</name>
    <name evidence="9" type="ordered locus">Aflv_0356</name>
</gene>
<dbReference type="KEGG" id="afl:Aflv_0356"/>
<dbReference type="Pfam" id="PF00005">
    <property type="entry name" value="ABC_tran"/>
    <property type="match status" value="1"/>
</dbReference>
<dbReference type="FunFam" id="3.40.50.300:FF:000016">
    <property type="entry name" value="Oligopeptide ABC transporter ATP-binding component"/>
    <property type="match status" value="1"/>
</dbReference>
<keyword evidence="6" id="KW-0067">ATP-binding</keyword>
<accession>B7GIJ3</accession>
<dbReference type="HOGENOM" id="CLU_000604_1_23_9"/>
<evidence type="ECO:0000256" key="7">
    <source>
        <dbReference type="ARBA" id="ARBA00023136"/>
    </source>
</evidence>
<evidence type="ECO:0000259" key="8">
    <source>
        <dbReference type="PROSITE" id="PS50893"/>
    </source>
</evidence>